<keyword evidence="5" id="KW-0378">Hydrolase</keyword>
<dbReference type="CDD" id="cd17261">
    <property type="entry name" value="RMtype1_S_EcoKI-TRD2-CR2_like"/>
    <property type="match status" value="1"/>
</dbReference>
<dbReference type="InterPro" id="IPR000055">
    <property type="entry name" value="Restrct_endonuc_typeI_TRD"/>
</dbReference>
<evidence type="ECO:0000313" key="6">
    <source>
        <dbReference type="Proteomes" id="UP000235861"/>
    </source>
</evidence>
<dbReference type="AlphaFoldDB" id="A0A2H9U761"/>
<keyword evidence="2" id="KW-0680">Restriction system</keyword>
<dbReference type="SUPFAM" id="SSF116734">
    <property type="entry name" value="DNA methylase specificity domain"/>
    <property type="match status" value="2"/>
</dbReference>
<dbReference type="CDD" id="cd17249">
    <property type="entry name" value="RMtype1_S_EcoR124I-TRD2-CR2_like"/>
    <property type="match status" value="1"/>
</dbReference>
<dbReference type="GO" id="GO:0003677">
    <property type="term" value="F:DNA binding"/>
    <property type="evidence" value="ECO:0007669"/>
    <property type="project" value="UniProtKB-KW"/>
</dbReference>
<keyword evidence="6" id="KW-1185">Reference proteome</keyword>
<dbReference type="InterPro" id="IPR044946">
    <property type="entry name" value="Restrct_endonuc_typeI_TRD_sf"/>
</dbReference>
<dbReference type="Pfam" id="PF01420">
    <property type="entry name" value="Methylase_S"/>
    <property type="match status" value="1"/>
</dbReference>
<dbReference type="OrthoDB" id="398435at2"/>
<evidence type="ECO:0000259" key="4">
    <source>
        <dbReference type="Pfam" id="PF01420"/>
    </source>
</evidence>
<keyword evidence="5" id="KW-0255">Endonuclease</keyword>
<comment type="similarity">
    <text evidence="1">Belongs to the type-I restriction system S methylase family.</text>
</comment>
<dbReference type="EMBL" id="PGGC01000044">
    <property type="protein sequence ID" value="PJG59887.1"/>
    <property type="molecule type" value="Genomic_DNA"/>
</dbReference>
<reference evidence="5 6" key="1">
    <citation type="submission" date="2017-11" db="EMBL/GenBank/DDBJ databases">
        <title>Draft genome sequence of environmental isolate Aeromonas cavernicola sp. nov. MDC 2508.</title>
        <authorList>
            <person name="Colston S.M."/>
            <person name="Navarro A."/>
            <person name="Martinez-Murcia A.J."/>
            <person name="Graf J."/>
        </authorList>
    </citation>
    <scope>NUCLEOTIDE SEQUENCE [LARGE SCALE GENOMIC DNA]</scope>
    <source>
        <strain evidence="5 6">MDC 2508</strain>
    </source>
</reference>
<dbReference type="PANTHER" id="PTHR43140:SF1">
    <property type="entry name" value="TYPE I RESTRICTION ENZYME ECOKI SPECIFICITY SUBUNIT"/>
    <property type="match status" value="1"/>
</dbReference>
<dbReference type="Proteomes" id="UP000235861">
    <property type="component" value="Unassembled WGS sequence"/>
</dbReference>
<dbReference type="GO" id="GO:0004519">
    <property type="term" value="F:endonuclease activity"/>
    <property type="evidence" value="ECO:0007669"/>
    <property type="project" value="UniProtKB-KW"/>
</dbReference>
<keyword evidence="3" id="KW-0238">DNA-binding</keyword>
<proteinExistence type="inferred from homology"/>
<sequence>MNPIDTLITDHLDLWTAAVRPKSSAGRGSSSKLELTGIKKLRELILELAVRGKLVPQDPSDEPASVLLERIAAEKARLVKEGKIKKPKAMPEISEEEKPFELPEGWEWCRLSELGVFFGGKTPSKMKSDYWGGDIPWVTPKDMKVDYIIESEDYVTDLAVDDGLTLVKPNSLLFVARSGILRRKFPVAITTVTCTVNQDLKVLQPFDCGLTPYIHLMMKGFEQYILKNLTKVGTTVESLVFDEFSINPFILPPLFEQQRIVAKVDELMALCDQLEQCSESQLAAHQTLVETLLGALLQPAAAAEGSLTDSCDAEELSQNWARLSTHFDTLFTTEASIDALKQTILQLAVMGKLVPQDLSDEPAAALLERIAAEKARLVKEKKIKKEKPLPAISEEEKPFELPNGWEWCRLNDLALSSEAGWSPQCEANPRENKNWGVLKVSAVTWGTFKPDENKVLPNALEPKPEYEVQSGDFLISRANTAELVARAVVVPDEVPPYLMMSDKIIRFKFSKSILADYINLVNNSAFSRTYYAKVAGGTSSSMKNVSRVQIQNLVIALPPMLESREIIKKINQLMTLCDQLKSRLQTSQQTQLALAESLVAGALA</sequence>
<evidence type="ECO:0000256" key="2">
    <source>
        <dbReference type="ARBA" id="ARBA00022747"/>
    </source>
</evidence>
<organism evidence="5 6">
    <name type="scientific">Aeromonas cavernicola</name>
    <dbReference type="NCBI Taxonomy" id="1006623"/>
    <lineage>
        <taxon>Bacteria</taxon>
        <taxon>Pseudomonadati</taxon>
        <taxon>Pseudomonadota</taxon>
        <taxon>Gammaproteobacteria</taxon>
        <taxon>Aeromonadales</taxon>
        <taxon>Aeromonadaceae</taxon>
        <taxon>Aeromonas</taxon>
    </lineage>
</organism>
<dbReference type="RefSeq" id="WP_100293123.1">
    <property type="nucleotide sequence ID" value="NZ_PGGC01000044.1"/>
</dbReference>
<dbReference type="InterPro" id="IPR051212">
    <property type="entry name" value="Type-I_RE_S_subunit"/>
</dbReference>
<evidence type="ECO:0000313" key="5">
    <source>
        <dbReference type="EMBL" id="PJG59887.1"/>
    </source>
</evidence>
<evidence type="ECO:0000256" key="1">
    <source>
        <dbReference type="ARBA" id="ARBA00010923"/>
    </source>
</evidence>
<dbReference type="Gene3D" id="3.90.220.20">
    <property type="entry name" value="DNA methylase specificity domains"/>
    <property type="match status" value="2"/>
</dbReference>
<protein>
    <submittedName>
        <fullName evidence="5">Type I restriction endonuclease subunit S</fullName>
    </submittedName>
</protein>
<gene>
    <name evidence="5" type="ORF">CUC53_04955</name>
</gene>
<dbReference type="GO" id="GO:0009307">
    <property type="term" value="P:DNA restriction-modification system"/>
    <property type="evidence" value="ECO:0007669"/>
    <property type="project" value="UniProtKB-KW"/>
</dbReference>
<keyword evidence="5" id="KW-0540">Nuclease</keyword>
<dbReference type="REBASE" id="260717">
    <property type="entry name" value="S.Aca2508ORF4975P"/>
</dbReference>
<name>A0A2H9U761_9GAMM</name>
<accession>A0A2H9U761</accession>
<evidence type="ECO:0000256" key="3">
    <source>
        <dbReference type="ARBA" id="ARBA00023125"/>
    </source>
</evidence>
<dbReference type="PANTHER" id="PTHR43140">
    <property type="entry name" value="TYPE-1 RESTRICTION ENZYME ECOKI SPECIFICITY PROTEIN"/>
    <property type="match status" value="1"/>
</dbReference>
<comment type="caution">
    <text evidence="5">The sequence shown here is derived from an EMBL/GenBank/DDBJ whole genome shotgun (WGS) entry which is preliminary data.</text>
</comment>
<feature type="domain" description="Type I restriction modification DNA specificity" evidence="4">
    <location>
        <begin position="103"/>
        <end position="278"/>
    </location>
</feature>